<protein>
    <submittedName>
        <fullName evidence="1">Uncharacterized protein</fullName>
    </submittedName>
</protein>
<sequence>MPIDGKRIEPFLFDGRKLEVTGGSVIDTGEKSWGRCWIRVDGKQVVGLQVEKVDRLHDPMDESEEFRFRNRTRMADLPFPGLGALGDAVSMVSTTCAAPNADHLITYVHVDGESGGDVAERRKDLRALTLDIVPKVKKAMGCTK</sequence>
<evidence type="ECO:0000313" key="1">
    <source>
        <dbReference type="EMBL" id="NKY13020.1"/>
    </source>
</evidence>
<keyword evidence="2" id="KW-1185">Reference proteome</keyword>
<proteinExistence type="predicted"/>
<dbReference type="RefSeq" id="WP_168437294.1">
    <property type="nucleotide sequence ID" value="NZ_JAAXOU010000011.1"/>
</dbReference>
<evidence type="ECO:0000313" key="2">
    <source>
        <dbReference type="Proteomes" id="UP000570003"/>
    </source>
</evidence>
<accession>A0AA44DAW4</accession>
<gene>
    <name evidence="1" type="ORF">HGA06_02215</name>
</gene>
<comment type="caution">
    <text evidence="1">The sequence shown here is derived from an EMBL/GenBank/DDBJ whole genome shotgun (WGS) entry which is preliminary data.</text>
</comment>
<dbReference type="EMBL" id="JAAXOU010000011">
    <property type="protein sequence ID" value="NKY13020.1"/>
    <property type="molecule type" value="Genomic_DNA"/>
</dbReference>
<dbReference type="Proteomes" id="UP000570003">
    <property type="component" value="Unassembled WGS sequence"/>
</dbReference>
<dbReference type="AlphaFoldDB" id="A0AA44DAW4"/>
<organism evidence="1 2">
    <name type="scientific">Streptomyces somaliensis (strain ATCC 33201 / DSM 40738 / JCM 12659 / KCTC 9044 / NCTC 11332 / NRRL B-12077 / IP 733)</name>
    <dbReference type="NCBI Taxonomy" id="1134445"/>
    <lineage>
        <taxon>Bacteria</taxon>
        <taxon>Bacillati</taxon>
        <taxon>Actinomycetota</taxon>
        <taxon>Actinomycetes</taxon>
        <taxon>Kitasatosporales</taxon>
        <taxon>Streptomycetaceae</taxon>
        <taxon>Streptomyces</taxon>
    </lineage>
</organism>
<name>A0AA44DAW4_STRE0</name>
<reference evidence="1 2" key="1">
    <citation type="submission" date="2020-04" db="EMBL/GenBank/DDBJ databases">
        <title>MicrobeNet Type strains.</title>
        <authorList>
            <person name="Nicholson A.C."/>
        </authorList>
    </citation>
    <scope>NUCLEOTIDE SEQUENCE [LARGE SCALE GENOMIC DNA]</scope>
    <source>
        <strain evidence="1 2">DSM 40738</strain>
    </source>
</reference>